<evidence type="ECO:0000256" key="8">
    <source>
        <dbReference type="SAM" id="Phobius"/>
    </source>
</evidence>
<feature type="transmembrane region" description="Helical" evidence="8">
    <location>
        <begin position="26"/>
        <end position="44"/>
    </location>
</feature>
<dbReference type="InterPro" id="IPR036259">
    <property type="entry name" value="MFS_trans_sf"/>
</dbReference>
<gene>
    <name evidence="10" type="ORF">LY71_104273</name>
</gene>
<keyword evidence="11" id="KW-1185">Reference proteome</keyword>
<dbReference type="PANTHER" id="PTHR23513">
    <property type="entry name" value="INTEGRAL MEMBRANE EFFLUX PROTEIN-RELATED"/>
    <property type="match status" value="1"/>
</dbReference>
<dbReference type="InterPro" id="IPR014710">
    <property type="entry name" value="RmlC-like_jellyroll"/>
</dbReference>
<feature type="transmembrane region" description="Helical" evidence="8">
    <location>
        <begin position="352"/>
        <end position="375"/>
    </location>
</feature>
<evidence type="ECO:0000256" key="3">
    <source>
        <dbReference type="ARBA" id="ARBA00022475"/>
    </source>
</evidence>
<evidence type="ECO:0000256" key="7">
    <source>
        <dbReference type="SAM" id="MobiDB-lite"/>
    </source>
</evidence>
<evidence type="ECO:0000256" key="6">
    <source>
        <dbReference type="ARBA" id="ARBA00023136"/>
    </source>
</evidence>
<keyword evidence="5 8" id="KW-1133">Transmembrane helix</keyword>
<keyword evidence="2" id="KW-0813">Transport</keyword>
<dbReference type="Gene3D" id="1.20.1250.20">
    <property type="entry name" value="MFS general substrate transporter like domains"/>
    <property type="match status" value="1"/>
</dbReference>
<keyword evidence="3" id="KW-1003">Cell membrane</keyword>
<dbReference type="InterPro" id="IPR011701">
    <property type="entry name" value="MFS"/>
</dbReference>
<feature type="region of interest" description="Disordered" evidence="7">
    <location>
        <begin position="543"/>
        <end position="562"/>
    </location>
</feature>
<feature type="transmembrane region" description="Helical" evidence="8">
    <location>
        <begin position="173"/>
        <end position="193"/>
    </location>
</feature>
<dbReference type="EMBL" id="PVTG01000004">
    <property type="protein sequence ID" value="PRY50236.1"/>
    <property type="molecule type" value="Genomic_DNA"/>
</dbReference>
<dbReference type="SUPFAM" id="SSF103473">
    <property type="entry name" value="MFS general substrate transporter"/>
    <property type="match status" value="1"/>
</dbReference>
<feature type="transmembrane region" description="Helical" evidence="8">
    <location>
        <begin position="381"/>
        <end position="401"/>
    </location>
</feature>
<feature type="domain" description="Cyclic nucleotide-binding" evidence="9">
    <location>
        <begin position="424"/>
        <end position="518"/>
    </location>
</feature>
<dbReference type="SMART" id="SM00100">
    <property type="entry name" value="cNMP"/>
    <property type="match status" value="1"/>
</dbReference>
<dbReference type="Gene3D" id="2.60.120.10">
    <property type="entry name" value="Jelly Rolls"/>
    <property type="match status" value="1"/>
</dbReference>
<dbReference type="Pfam" id="PF00027">
    <property type="entry name" value="cNMP_binding"/>
    <property type="match status" value="1"/>
</dbReference>
<reference evidence="10 11" key="1">
    <citation type="submission" date="2018-03" db="EMBL/GenBank/DDBJ databases">
        <title>Genomic Encyclopedia of Archaeal and Bacterial Type Strains, Phase II (KMG-II): from individual species to whole genera.</title>
        <authorList>
            <person name="Goeker M."/>
        </authorList>
    </citation>
    <scope>NUCLEOTIDE SEQUENCE [LARGE SCALE GENOMIC DNA]</scope>
    <source>
        <strain evidence="10 11">DSM 45416</strain>
    </source>
</reference>
<evidence type="ECO:0000256" key="4">
    <source>
        <dbReference type="ARBA" id="ARBA00022692"/>
    </source>
</evidence>
<feature type="transmembrane region" description="Helical" evidence="8">
    <location>
        <begin position="318"/>
        <end position="340"/>
    </location>
</feature>
<proteinExistence type="predicted"/>
<dbReference type="InterPro" id="IPR018490">
    <property type="entry name" value="cNMP-bd_dom_sf"/>
</dbReference>
<dbReference type="InterPro" id="IPR000595">
    <property type="entry name" value="cNMP-bd_dom"/>
</dbReference>
<dbReference type="CDD" id="cd00038">
    <property type="entry name" value="CAP_ED"/>
    <property type="match status" value="1"/>
</dbReference>
<dbReference type="GO" id="GO:0022857">
    <property type="term" value="F:transmembrane transporter activity"/>
    <property type="evidence" value="ECO:0007669"/>
    <property type="project" value="InterPro"/>
</dbReference>
<feature type="transmembrane region" description="Helical" evidence="8">
    <location>
        <begin position="50"/>
        <end position="70"/>
    </location>
</feature>
<dbReference type="PANTHER" id="PTHR23513:SF9">
    <property type="entry name" value="ENTEROBACTIN EXPORTER ENTS"/>
    <property type="match status" value="1"/>
</dbReference>
<evidence type="ECO:0000256" key="2">
    <source>
        <dbReference type="ARBA" id="ARBA00022448"/>
    </source>
</evidence>
<keyword evidence="4 8" id="KW-0812">Transmembrane</keyword>
<evidence type="ECO:0000256" key="5">
    <source>
        <dbReference type="ARBA" id="ARBA00022989"/>
    </source>
</evidence>
<dbReference type="PROSITE" id="PS50042">
    <property type="entry name" value="CNMP_BINDING_3"/>
    <property type="match status" value="1"/>
</dbReference>
<feature type="transmembrane region" description="Helical" evidence="8">
    <location>
        <begin position="146"/>
        <end position="167"/>
    </location>
</feature>
<dbReference type="AlphaFoldDB" id="A0A2T0TX04"/>
<evidence type="ECO:0000259" key="9">
    <source>
        <dbReference type="PROSITE" id="PS50042"/>
    </source>
</evidence>
<evidence type="ECO:0000313" key="11">
    <source>
        <dbReference type="Proteomes" id="UP000239210"/>
    </source>
</evidence>
<keyword evidence="6 8" id="KW-0472">Membrane</keyword>
<feature type="transmembrane region" description="Helical" evidence="8">
    <location>
        <begin position="293"/>
        <end position="312"/>
    </location>
</feature>
<comment type="subcellular location">
    <subcellularLocation>
        <location evidence="1">Cell inner membrane</location>
        <topology evidence="1">Multi-pass membrane protein</topology>
    </subcellularLocation>
</comment>
<name>A0A2T0TX04_9ACTN</name>
<dbReference type="RefSeq" id="WP_170121271.1">
    <property type="nucleotide sequence ID" value="NZ_PVTG01000004.1"/>
</dbReference>
<protein>
    <submittedName>
        <fullName evidence="10">MFS transporter</fullName>
    </submittedName>
</protein>
<comment type="caution">
    <text evidence="10">The sequence shown here is derived from an EMBL/GenBank/DDBJ whole genome shotgun (WGS) entry which is preliminary data.</text>
</comment>
<feature type="transmembrane region" description="Helical" evidence="8">
    <location>
        <begin position="231"/>
        <end position="254"/>
    </location>
</feature>
<organism evidence="10 11">
    <name type="scientific">Geodermatophilus tzadiensis</name>
    <dbReference type="NCBI Taxonomy" id="1137988"/>
    <lineage>
        <taxon>Bacteria</taxon>
        <taxon>Bacillati</taxon>
        <taxon>Actinomycetota</taxon>
        <taxon>Actinomycetes</taxon>
        <taxon>Geodermatophilales</taxon>
        <taxon>Geodermatophilaceae</taxon>
        <taxon>Geodermatophilus</taxon>
    </lineage>
</organism>
<dbReference type="Proteomes" id="UP000239210">
    <property type="component" value="Unassembled WGS sequence"/>
</dbReference>
<feature type="transmembrane region" description="Helical" evidence="8">
    <location>
        <begin position="266"/>
        <end position="286"/>
    </location>
</feature>
<sequence length="562" mass="57330">MPGAYREALASVTRNRNLRLAQSSSFSAWTGEFLFLTAMTVYAFDTDGAVGVGVVGFLRVLPATVALPWLGALADRVPRRRLLVGTCGLRAATAAGAGLAAAADQPTAVYALLTVSTVCHAAYRPVLGALLPTLCTTPEELAGVNAVRAVLDGLAALVGPLLAAALLAQASPAAAFAAVALLSGVAGVLAAGLRYESGRPAAGAPAERTRVVADVVDGLRELRRHPRAAEVIVLGGVQCVVRGALTVLAVVVAVDVTDLGRPGVGLLWAAFGVGGLVAATASIGAAGSARLGTLFGAGIALWGVPLVVVGLVTSSSVAVGAFLVVGAANALVDVTGFTLLQRLVPDRTLARVLALTEAVFSLTVALGSLVVPLLVSALGDTGALAVTGCLLPVAVAARWAALRAIDADIGTRRDRILLLRRVGMLRLLPVPAIEGLALRLRRIRVPARTDVFRAGDPGDDFYVVESGSVAVVADGREIRRLGPGDAFGEIALLRSVPRTATVRALVDTELAALSGPQFVAAVTGFSATSSTAEQLVRGYLTEDLHRHAVPPRPDPDSSPDPA</sequence>
<dbReference type="PRINTS" id="PR00103">
    <property type="entry name" value="CAMPKINASE"/>
</dbReference>
<dbReference type="SUPFAM" id="SSF51206">
    <property type="entry name" value="cAMP-binding domain-like"/>
    <property type="match status" value="1"/>
</dbReference>
<accession>A0A2T0TX04</accession>
<dbReference type="Pfam" id="PF07690">
    <property type="entry name" value="MFS_1"/>
    <property type="match status" value="1"/>
</dbReference>
<feature type="compositionally biased region" description="Pro residues" evidence="7">
    <location>
        <begin position="550"/>
        <end position="562"/>
    </location>
</feature>
<dbReference type="InterPro" id="IPR018488">
    <property type="entry name" value="cNMP-bd_CS"/>
</dbReference>
<evidence type="ECO:0000256" key="1">
    <source>
        <dbReference type="ARBA" id="ARBA00004429"/>
    </source>
</evidence>
<dbReference type="GO" id="GO:0005886">
    <property type="term" value="C:plasma membrane"/>
    <property type="evidence" value="ECO:0007669"/>
    <property type="project" value="UniProtKB-SubCell"/>
</dbReference>
<evidence type="ECO:0000313" key="10">
    <source>
        <dbReference type="EMBL" id="PRY50236.1"/>
    </source>
</evidence>
<dbReference type="PROSITE" id="PS00889">
    <property type="entry name" value="CNMP_BINDING_2"/>
    <property type="match status" value="1"/>
</dbReference>